<gene>
    <name evidence="2" type="ORF">V6N12_043037</name>
</gene>
<evidence type="ECO:0000313" key="2">
    <source>
        <dbReference type="EMBL" id="KAK8539411.1"/>
    </source>
</evidence>
<evidence type="ECO:0000256" key="1">
    <source>
        <dbReference type="SAM" id="Coils"/>
    </source>
</evidence>
<protein>
    <submittedName>
        <fullName evidence="2">Uncharacterized protein</fullName>
    </submittedName>
</protein>
<dbReference type="EMBL" id="JBBPBM010000026">
    <property type="protein sequence ID" value="KAK8539411.1"/>
    <property type="molecule type" value="Genomic_DNA"/>
</dbReference>
<dbReference type="Proteomes" id="UP001472677">
    <property type="component" value="Unassembled WGS sequence"/>
</dbReference>
<evidence type="ECO:0000313" key="3">
    <source>
        <dbReference type="Proteomes" id="UP001472677"/>
    </source>
</evidence>
<feature type="coiled-coil region" evidence="1">
    <location>
        <begin position="14"/>
        <end position="67"/>
    </location>
</feature>
<reference evidence="2 3" key="1">
    <citation type="journal article" date="2024" name="G3 (Bethesda)">
        <title>Genome assembly of Hibiscus sabdariffa L. provides insights into metabolisms of medicinal natural products.</title>
        <authorList>
            <person name="Kim T."/>
        </authorList>
    </citation>
    <scope>NUCLEOTIDE SEQUENCE [LARGE SCALE GENOMIC DNA]</scope>
    <source>
        <strain evidence="2">TK-2024</strain>
        <tissue evidence="2">Old leaves</tissue>
    </source>
</reference>
<sequence>MLSLPKFMWQLVEAQQSTRALEEAQRMVAKSKEEVMKANAQVEAVNKKSAKERAEAVAAQADELLAQFGNFTDKYK</sequence>
<keyword evidence="3" id="KW-1185">Reference proteome</keyword>
<organism evidence="2 3">
    <name type="scientific">Hibiscus sabdariffa</name>
    <name type="common">roselle</name>
    <dbReference type="NCBI Taxonomy" id="183260"/>
    <lineage>
        <taxon>Eukaryota</taxon>
        <taxon>Viridiplantae</taxon>
        <taxon>Streptophyta</taxon>
        <taxon>Embryophyta</taxon>
        <taxon>Tracheophyta</taxon>
        <taxon>Spermatophyta</taxon>
        <taxon>Magnoliopsida</taxon>
        <taxon>eudicotyledons</taxon>
        <taxon>Gunneridae</taxon>
        <taxon>Pentapetalae</taxon>
        <taxon>rosids</taxon>
        <taxon>malvids</taxon>
        <taxon>Malvales</taxon>
        <taxon>Malvaceae</taxon>
        <taxon>Malvoideae</taxon>
        <taxon>Hibiscus</taxon>
    </lineage>
</organism>
<keyword evidence="1" id="KW-0175">Coiled coil</keyword>
<name>A0ABR2DI10_9ROSI</name>
<accession>A0ABR2DI10</accession>
<proteinExistence type="predicted"/>
<comment type="caution">
    <text evidence="2">The sequence shown here is derived from an EMBL/GenBank/DDBJ whole genome shotgun (WGS) entry which is preliminary data.</text>
</comment>